<dbReference type="EMBL" id="VSRR010007112">
    <property type="protein sequence ID" value="MPC46235.1"/>
    <property type="molecule type" value="Genomic_DNA"/>
</dbReference>
<organism evidence="1 2">
    <name type="scientific">Portunus trituberculatus</name>
    <name type="common">Swimming crab</name>
    <name type="synonym">Neptunus trituberculatus</name>
    <dbReference type="NCBI Taxonomy" id="210409"/>
    <lineage>
        <taxon>Eukaryota</taxon>
        <taxon>Metazoa</taxon>
        <taxon>Ecdysozoa</taxon>
        <taxon>Arthropoda</taxon>
        <taxon>Crustacea</taxon>
        <taxon>Multicrustacea</taxon>
        <taxon>Malacostraca</taxon>
        <taxon>Eumalacostraca</taxon>
        <taxon>Eucarida</taxon>
        <taxon>Decapoda</taxon>
        <taxon>Pleocyemata</taxon>
        <taxon>Brachyura</taxon>
        <taxon>Eubrachyura</taxon>
        <taxon>Portunoidea</taxon>
        <taxon>Portunidae</taxon>
        <taxon>Portuninae</taxon>
        <taxon>Portunus</taxon>
    </lineage>
</organism>
<comment type="caution">
    <text evidence="1">The sequence shown here is derived from an EMBL/GenBank/DDBJ whole genome shotgun (WGS) entry which is preliminary data.</text>
</comment>
<dbReference type="AlphaFoldDB" id="A0A5B7FLD8"/>
<keyword evidence="2" id="KW-1185">Reference proteome</keyword>
<gene>
    <name evidence="1" type="ORF">E2C01_039949</name>
</gene>
<sequence>MKQGHKFLGLTSPHGNGHISVPSAGLSLASQLTHINKVLVITRVGTLYTNSTRHFLLALHASLMLSLREVTKCEGNEDEKN</sequence>
<dbReference type="Proteomes" id="UP000324222">
    <property type="component" value="Unassembled WGS sequence"/>
</dbReference>
<reference evidence="1 2" key="1">
    <citation type="submission" date="2019-05" db="EMBL/GenBank/DDBJ databases">
        <title>Another draft genome of Portunus trituberculatus and its Hox gene families provides insights of decapod evolution.</title>
        <authorList>
            <person name="Jeong J.-H."/>
            <person name="Song I."/>
            <person name="Kim S."/>
            <person name="Choi T."/>
            <person name="Kim D."/>
            <person name="Ryu S."/>
            <person name="Kim W."/>
        </authorList>
    </citation>
    <scope>NUCLEOTIDE SEQUENCE [LARGE SCALE GENOMIC DNA]</scope>
    <source>
        <tissue evidence="1">Muscle</tissue>
    </source>
</reference>
<evidence type="ECO:0000313" key="1">
    <source>
        <dbReference type="EMBL" id="MPC46235.1"/>
    </source>
</evidence>
<name>A0A5B7FLD8_PORTR</name>
<proteinExistence type="predicted"/>
<accession>A0A5B7FLD8</accession>
<protein>
    <submittedName>
        <fullName evidence="1">Uncharacterized protein</fullName>
    </submittedName>
</protein>
<evidence type="ECO:0000313" key="2">
    <source>
        <dbReference type="Proteomes" id="UP000324222"/>
    </source>
</evidence>